<dbReference type="PANTHER" id="PTHR43798">
    <property type="entry name" value="MONOACYLGLYCEROL LIPASE"/>
    <property type="match status" value="1"/>
</dbReference>
<dbReference type="PRINTS" id="PR00412">
    <property type="entry name" value="EPOXHYDRLASE"/>
</dbReference>
<dbReference type="InterPro" id="IPR000639">
    <property type="entry name" value="Epox_hydrolase-like"/>
</dbReference>
<dbReference type="AlphaFoldDB" id="A0AB39KZG6"/>
<dbReference type="InterPro" id="IPR000073">
    <property type="entry name" value="AB_hydrolase_1"/>
</dbReference>
<dbReference type="EMBL" id="CP158375">
    <property type="protein sequence ID" value="XDO98571.1"/>
    <property type="molecule type" value="Genomic_DNA"/>
</dbReference>
<evidence type="ECO:0000313" key="2">
    <source>
        <dbReference type="EMBL" id="XDO98571.1"/>
    </source>
</evidence>
<dbReference type="RefSeq" id="WP_369062446.1">
    <property type="nucleotide sequence ID" value="NZ_CP158375.1"/>
</dbReference>
<feature type="domain" description="AB hydrolase-1" evidence="1">
    <location>
        <begin position="3"/>
        <end position="241"/>
    </location>
</feature>
<gene>
    <name evidence="2" type="ORF">ABOZ73_09185</name>
</gene>
<name>A0AB39KZG6_9CAUL</name>
<dbReference type="Gene3D" id="3.40.50.1820">
    <property type="entry name" value="alpha/beta hydrolase"/>
    <property type="match status" value="1"/>
</dbReference>
<protein>
    <submittedName>
        <fullName evidence="2">Alpha/beta hydrolase</fullName>
    </submittedName>
</protein>
<accession>A0AB39KZG6</accession>
<dbReference type="InterPro" id="IPR050266">
    <property type="entry name" value="AB_hydrolase_sf"/>
</dbReference>
<evidence type="ECO:0000259" key="1">
    <source>
        <dbReference type="Pfam" id="PF12697"/>
    </source>
</evidence>
<dbReference type="Pfam" id="PF12697">
    <property type="entry name" value="Abhydrolase_6"/>
    <property type="match status" value="1"/>
</dbReference>
<dbReference type="SUPFAM" id="SSF53474">
    <property type="entry name" value="alpha/beta-Hydrolases"/>
    <property type="match status" value="1"/>
</dbReference>
<sequence>MDSTFWRRTRARLGDKFRLVAWDLPGLGLSKPGQGGITLEGFADDLKALVDHVGGRPVLVGHSIGGMTIQTLLRDDPRFQDRLAGVVLLNTTFTNPLRTMVCGRLLLGLQGLLKAAMRVTVAAAPMAWLANWQGYLSGSAHIAHRLGFGRSVTRTQLEHVTLMAVRNSPAAEARGNLAMFAWDADCALERIQIPVLIVGGDIDIVTKPEASRRIATGNPKAELSVISGANHLGPLEQADQYNILIAKFAMNLHRSSGHQ</sequence>
<keyword evidence="2" id="KW-0378">Hydrolase</keyword>
<dbReference type="GO" id="GO:0016787">
    <property type="term" value="F:hydrolase activity"/>
    <property type="evidence" value="ECO:0007669"/>
    <property type="project" value="UniProtKB-KW"/>
</dbReference>
<proteinExistence type="predicted"/>
<dbReference type="InterPro" id="IPR029058">
    <property type="entry name" value="AB_hydrolase_fold"/>
</dbReference>
<organism evidence="2">
    <name type="scientific">Caulobacter sp. 73W</name>
    <dbReference type="NCBI Taxonomy" id="3161137"/>
    <lineage>
        <taxon>Bacteria</taxon>
        <taxon>Pseudomonadati</taxon>
        <taxon>Pseudomonadota</taxon>
        <taxon>Alphaproteobacteria</taxon>
        <taxon>Caulobacterales</taxon>
        <taxon>Caulobacteraceae</taxon>
        <taxon>Caulobacter</taxon>
    </lineage>
</organism>
<reference evidence="2" key="1">
    <citation type="submission" date="2024-06" db="EMBL/GenBank/DDBJ databases">
        <title>Caulobacter inopinatus, sp. nov.</title>
        <authorList>
            <person name="Donachie S.P."/>
        </authorList>
    </citation>
    <scope>NUCLEOTIDE SEQUENCE</scope>
    <source>
        <strain evidence="2">73W</strain>
    </source>
</reference>